<evidence type="ECO:0000259" key="1">
    <source>
        <dbReference type="PROSITE" id="PS51186"/>
    </source>
</evidence>
<reference evidence="2" key="1">
    <citation type="submission" date="2022-01" db="EMBL/GenBank/DDBJ databases">
        <authorList>
            <person name="Criscuolo A."/>
        </authorList>
    </citation>
    <scope>NUCLEOTIDE SEQUENCE</scope>
    <source>
        <strain evidence="2">CIP111892</strain>
    </source>
</reference>
<evidence type="ECO:0000313" key="2">
    <source>
        <dbReference type="EMBL" id="CAH1194501.1"/>
    </source>
</evidence>
<proteinExistence type="predicted"/>
<sequence length="272" mass="30194">MLQSFAAGDAVLHSAEFMKNEVQHSLIHNIVDYPDALRLTTSDRRLLFVQSKGYSPWLWVSGELEPAQRIRLIEQLIENLEELPDSDFPGITAEPQTARIFAGAYCAARGKLYHTNMLLESYQCTEVRKPSSVQGTLVQAATVHIPVIAEFTAGFARDAFGTSQPVEHYLPHADAAVRTGNLYLWMVGGAPVAMAKTVHRSARICRINDVYTSREFRKHGYASRLVAELCEQVLAEGLIPVLFADGKNPDSNKVYQSIGFVQAGKIAEIKFE</sequence>
<dbReference type="EMBL" id="CAKMMG010000001">
    <property type="protein sequence ID" value="CAH1194501.1"/>
    <property type="molecule type" value="Genomic_DNA"/>
</dbReference>
<dbReference type="InterPro" id="IPR016181">
    <property type="entry name" value="Acyl_CoA_acyltransferase"/>
</dbReference>
<protein>
    <recommendedName>
        <fullName evidence="1">N-acetyltransferase domain-containing protein</fullName>
    </recommendedName>
</protein>
<dbReference type="Proteomes" id="UP000838324">
    <property type="component" value="Unassembled WGS sequence"/>
</dbReference>
<accession>A0ABN8G3R5</accession>
<dbReference type="SUPFAM" id="SSF55729">
    <property type="entry name" value="Acyl-CoA N-acyltransferases (Nat)"/>
    <property type="match status" value="1"/>
</dbReference>
<organism evidence="2 3">
    <name type="scientific">Paenibacillus auburnensis</name>
    <dbReference type="NCBI Taxonomy" id="2905649"/>
    <lineage>
        <taxon>Bacteria</taxon>
        <taxon>Bacillati</taxon>
        <taxon>Bacillota</taxon>
        <taxon>Bacilli</taxon>
        <taxon>Bacillales</taxon>
        <taxon>Paenibacillaceae</taxon>
        <taxon>Paenibacillus</taxon>
    </lineage>
</organism>
<dbReference type="Pfam" id="PF00583">
    <property type="entry name" value="Acetyltransf_1"/>
    <property type="match status" value="1"/>
</dbReference>
<feature type="domain" description="N-acetyltransferase" evidence="1">
    <location>
        <begin position="135"/>
        <end position="272"/>
    </location>
</feature>
<dbReference type="RefSeq" id="WP_236331797.1">
    <property type="nucleotide sequence ID" value="NZ_CAKMMG010000001.1"/>
</dbReference>
<evidence type="ECO:0000313" key="3">
    <source>
        <dbReference type="Proteomes" id="UP000838324"/>
    </source>
</evidence>
<dbReference type="InterPro" id="IPR027365">
    <property type="entry name" value="GNAT_acetyltra_YdfB-like"/>
</dbReference>
<name>A0ABN8G3R5_9BACL</name>
<dbReference type="CDD" id="cd04301">
    <property type="entry name" value="NAT_SF"/>
    <property type="match status" value="1"/>
</dbReference>
<gene>
    <name evidence="2" type="ORF">PAECIP111892_01685</name>
</gene>
<dbReference type="PANTHER" id="PTHR31143">
    <property type="match status" value="1"/>
</dbReference>
<dbReference type="PROSITE" id="PS51186">
    <property type="entry name" value="GNAT"/>
    <property type="match status" value="1"/>
</dbReference>
<dbReference type="Gene3D" id="3.40.630.30">
    <property type="match status" value="1"/>
</dbReference>
<keyword evidence="3" id="KW-1185">Reference proteome</keyword>
<dbReference type="PANTHER" id="PTHR31143:SF2">
    <property type="entry name" value="FR47-LIKE DOMAIN-CONTAINING PROTEIN-RELATED"/>
    <property type="match status" value="1"/>
</dbReference>
<dbReference type="InterPro" id="IPR000182">
    <property type="entry name" value="GNAT_dom"/>
</dbReference>
<comment type="caution">
    <text evidence="2">The sequence shown here is derived from an EMBL/GenBank/DDBJ whole genome shotgun (WGS) entry which is preliminary data.</text>
</comment>